<dbReference type="Pfam" id="PF23347">
    <property type="entry name" value="TPR_Nup160_C"/>
    <property type="match status" value="1"/>
</dbReference>
<dbReference type="Proteomes" id="UP000827889">
    <property type="component" value="Chromosome 5"/>
</dbReference>
<evidence type="ECO:0000256" key="1">
    <source>
        <dbReference type="ARBA" id="ARBA00004123"/>
    </source>
</evidence>
<keyword evidence="3" id="KW-0539">Nucleus</keyword>
<evidence type="ECO:0000259" key="4">
    <source>
        <dbReference type="Pfam" id="PF11715"/>
    </source>
</evidence>
<dbReference type="RefSeq" id="XP_048135160.1">
    <property type="nucleotide sequence ID" value="XM_048279203.1"/>
</dbReference>
<evidence type="ECO:0000256" key="2">
    <source>
        <dbReference type="ARBA" id="ARBA00022448"/>
    </source>
</evidence>
<feature type="domain" description="NUP160 middle TPR" evidence="7">
    <location>
        <begin position="898"/>
        <end position="1149"/>
    </location>
</feature>
<dbReference type="InterPro" id="IPR059141">
    <property type="entry name" value="Beta-prop_Nup120_160"/>
</dbReference>
<evidence type="ECO:0000259" key="7">
    <source>
        <dbReference type="Pfam" id="PF23354"/>
    </source>
</evidence>
<sequence>MRLVGTEVPVLGSDSVIWIELSVPTAPTGRDAFAPLPEDYASCSALADPPSYLIWRIHKASPHALELLHISPQQEFPRTGLRILFSDALSPFAFVCPNESNLGSRSPYLLYAMTVSGVAFMFQLRHISSYTSSSSSIFPASDFVELDVRTFLSRGRITSIAATSGCLLVGTDDGSLVSLKLGSLLPTVPGFLHELRDDSGIGRLLGFMSRVKPAGGVQDLVMQDMHGKKLVFALHADGLLRVWDLFLNSRILSHTLNIPSLPGGMLKKMWVGDANNEMNVIPLAILYRNSMEDTMETIDVFGIHFGIGERSILSVKTLIQNIHIEEGGCIDTQLSSDDIWILKENGLVYRSLFHANTDEEEELGYTLQEEFVADQLFQSPERFSDDLLWITCSLLPLVKDNAVPLLSSIFLDRLLHPGVFNDSVLRATMMDYNRCLTDSELESLTIDGVKKEILLLVEYEGVNEAMQTTFYRWKNFCNRYFHYWCKNNAPLGLLPQLPDGGVGLVRKSSISFFRSLEEIELLVTDEINDIVRFSFSSSDNGVESEVLAEIFGCMNSIGQQFGKAASAVLYEVLVTMPSITSDEIFSSLLKTLQTGYSAKGVSANVSDVAWEKDPIDHKSLRRFSTDILLTLRQLSNKASSWGKVLEVVEGYLKLFVPHKVVQKMDDQVSLNICTSIVVQATSQIAKMMFESASDILLFLSYLVHLSGQINMSQDDVSRIRLELVPMIQEIIAEWLIIHFFAATPSESYAVEDFSSQLSSLKIDSNSDRRSWDEKLGRSDFVLAFILLLSSHSFSEGLDMSLLDPQVVTSTVRRFTSWIIWGLNGDDSSAFLSHSTELALILIRHGQYKAAELLLSMVEAHSRKEYSSASLQNASSDWCVVHHLLGCCLLHQAHALHGFMKERKISDAVRCFFRASSGKDAARALQKLSPETGLPPLRFPDCASPAAWKLHYYQWVMQIFEQHNISEGASQFSFAALEQVDEALNQRIDGYDGDTLNESATAISGRLWANVFKFTLDLNNFYDAYCAIISNPDEESKHICLRRFINVLFEHGALKILSNGQLPSIGLMEKVEQELFWKAERSDILMKQNPYKFLYSFEMHRHNWRKAASYLYRYTARLRTETSLRDNQQSFLSLQERLNGLSAAINALHLVRPAHAWIEPPPEDISLQHEPYPSKKPRKAVESQAAAKSIQPQYYSYLDIEKLEREFVMTSAEYLLSLSNVKWSYSGSPAAPSELVDILVQTNLYDMAFTVLLKFWKNSGLKRELERVFSAMSLKCCPNAVGSPVTGKDFKRQGLLLTSTINEAAVPGLSDMGSRNPQYTGNSHWEILELYLGRYKDFHARLPVVVAETLLRTDSQIELPLWLVRMFKGNRKDTSWGMAGHELNPASLFQLFVDYGRYTEATHLLLEYIESFASVRPAHLIHRKRPSAVWFPYTTVERLWCHLEQLTRSDEMAGRWQKLQKLLHAALLSHLKQLKVDSEDALSSAVN</sequence>
<feature type="domain" description="Nucleoporin Nup120/160 beta-propeller" evidence="4">
    <location>
        <begin position="52"/>
        <end position="520"/>
    </location>
</feature>
<dbReference type="PANTHER" id="PTHR21286">
    <property type="entry name" value="NUCLEAR PORE COMPLEX PROTEIN NUP160"/>
    <property type="match status" value="1"/>
</dbReference>
<dbReference type="InterPro" id="IPR035192">
    <property type="entry name" value="NUP160_hel_plant"/>
</dbReference>
<evidence type="ECO:0000313" key="9">
    <source>
        <dbReference type="RefSeq" id="XP_048135160.1"/>
    </source>
</evidence>
<proteinExistence type="predicted"/>
<keyword evidence="2" id="KW-0813">Transport</keyword>
<dbReference type="Pfam" id="PF17238">
    <property type="entry name" value="NUP160_helical_2"/>
    <property type="match status" value="1"/>
</dbReference>
<dbReference type="InterPro" id="IPR056536">
    <property type="entry name" value="TPR_NUP160_C"/>
</dbReference>
<evidence type="ECO:0000256" key="3">
    <source>
        <dbReference type="ARBA" id="ARBA00023242"/>
    </source>
</evidence>
<feature type="domain" description="NUP160 C-terminal TPR" evidence="6">
    <location>
        <begin position="1199"/>
        <end position="1463"/>
    </location>
</feature>
<evidence type="ECO:0000259" key="5">
    <source>
        <dbReference type="Pfam" id="PF17238"/>
    </source>
</evidence>
<reference evidence="9" key="1">
    <citation type="submission" date="2025-08" db="UniProtKB">
        <authorList>
            <consortium name="RefSeq"/>
        </authorList>
    </citation>
    <scope>IDENTIFICATION</scope>
    <source>
        <tissue evidence="9">Leaf</tissue>
    </source>
</reference>
<name>A0ABM3HEY6_9MYRT</name>
<organism evidence="8 9">
    <name type="scientific">Rhodamnia argentea</name>
    <dbReference type="NCBI Taxonomy" id="178133"/>
    <lineage>
        <taxon>Eukaryota</taxon>
        <taxon>Viridiplantae</taxon>
        <taxon>Streptophyta</taxon>
        <taxon>Embryophyta</taxon>
        <taxon>Tracheophyta</taxon>
        <taxon>Spermatophyta</taxon>
        <taxon>Magnoliopsida</taxon>
        <taxon>eudicotyledons</taxon>
        <taxon>Gunneridae</taxon>
        <taxon>Pentapetalae</taxon>
        <taxon>rosids</taxon>
        <taxon>malvids</taxon>
        <taxon>Myrtales</taxon>
        <taxon>Myrtaceae</taxon>
        <taxon>Myrtoideae</taxon>
        <taxon>Myrteae</taxon>
        <taxon>Australasian group</taxon>
        <taxon>Rhodamnia</taxon>
    </lineage>
</organism>
<comment type="subcellular location">
    <subcellularLocation>
        <location evidence="1">Nucleus</location>
    </subcellularLocation>
</comment>
<keyword evidence="8" id="KW-1185">Reference proteome</keyword>
<protein>
    <submittedName>
        <fullName evidence="9">Nuclear pore complex protein NUP160 isoform X2</fullName>
    </submittedName>
</protein>
<dbReference type="InterPro" id="IPR056535">
    <property type="entry name" value="TPR_NUP160_M"/>
</dbReference>
<accession>A0ABM3HEY6</accession>
<dbReference type="GeneID" id="115757545"/>
<dbReference type="PANTHER" id="PTHR21286:SF0">
    <property type="entry name" value="NUCLEAR PORE COMPLEX PROTEIN NUP160"/>
    <property type="match status" value="1"/>
</dbReference>
<dbReference type="Pfam" id="PF11715">
    <property type="entry name" value="Beta-prop_Nup120_160"/>
    <property type="match status" value="1"/>
</dbReference>
<dbReference type="InterPro" id="IPR021717">
    <property type="entry name" value="Nucleoporin_Nup160"/>
</dbReference>
<evidence type="ECO:0000259" key="6">
    <source>
        <dbReference type="Pfam" id="PF23347"/>
    </source>
</evidence>
<gene>
    <name evidence="9" type="primary">LOC115757545</name>
</gene>
<evidence type="ECO:0000313" key="8">
    <source>
        <dbReference type="Proteomes" id="UP000827889"/>
    </source>
</evidence>
<feature type="domain" description="NUP160 helical" evidence="5">
    <location>
        <begin position="537"/>
        <end position="723"/>
    </location>
</feature>
<dbReference type="Pfam" id="PF23354">
    <property type="entry name" value="TPR_NUP160_120_M"/>
    <property type="match status" value="1"/>
</dbReference>